<dbReference type="EMBL" id="FSRM01000002">
    <property type="protein sequence ID" value="SIO51254.1"/>
    <property type="molecule type" value="Genomic_DNA"/>
</dbReference>
<dbReference type="OrthoDB" id="9030534at2"/>
<keyword evidence="1" id="KW-0732">Signal</keyword>
<evidence type="ECO:0000313" key="2">
    <source>
        <dbReference type="EMBL" id="SIO51254.1"/>
    </source>
</evidence>
<dbReference type="PROSITE" id="PS51257">
    <property type="entry name" value="PROKAR_LIPOPROTEIN"/>
    <property type="match status" value="1"/>
</dbReference>
<dbReference type="Pfam" id="PF13663">
    <property type="entry name" value="DUF4148"/>
    <property type="match status" value="1"/>
</dbReference>
<evidence type="ECO:0000256" key="1">
    <source>
        <dbReference type="SAM" id="SignalP"/>
    </source>
</evidence>
<sequence length="100" mass="10739">MIHPFRLAIPITLMAASACAMAGTQLTPEQCSSYPFAPTHGQVTRADLSRELAELESVGYWPGTGNYSPGIPVMRARLNEKYARDCGSQHTSTDVQTPGG</sequence>
<reference evidence="2 3" key="1">
    <citation type="submission" date="2016-11" db="EMBL/GenBank/DDBJ databases">
        <authorList>
            <person name="Jaros S."/>
            <person name="Januszkiewicz K."/>
            <person name="Wedrychowicz H."/>
        </authorList>
    </citation>
    <scope>NUCLEOTIDE SEQUENCE [LARGE SCALE GENOMIC DNA]</scope>
    <source>
        <strain evidence="2 3">GAS86</strain>
    </source>
</reference>
<gene>
    <name evidence="2" type="ORF">SAMN05444168_5958</name>
</gene>
<feature type="signal peptide" evidence="1">
    <location>
        <begin position="1"/>
        <end position="22"/>
    </location>
</feature>
<proteinExistence type="predicted"/>
<name>A0A1N6K3T4_9BURK</name>
<dbReference type="RefSeq" id="WP_074267865.1">
    <property type="nucleotide sequence ID" value="NZ_FSRM01000002.1"/>
</dbReference>
<feature type="chain" id="PRO_5012252657" description="DUF4148 domain-containing protein" evidence="1">
    <location>
        <begin position="23"/>
        <end position="100"/>
    </location>
</feature>
<accession>A0A1N6K3T4</accession>
<dbReference type="InterPro" id="IPR025421">
    <property type="entry name" value="DUF4148"/>
</dbReference>
<dbReference type="Proteomes" id="UP000184693">
    <property type="component" value="Unassembled WGS sequence"/>
</dbReference>
<protein>
    <recommendedName>
        <fullName evidence="4">DUF4148 domain-containing protein</fullName>
    </recommendedName>
</protein>
<evidence type="ECO:0000313" key="3">
    <source>
        <dbReference type="Proteomes" id="UP000184693"/>
    </source>
</evidence>
<evidence type="ECO:0008006" key="4">
    <source>
        <dbReference type="Google" id="ProtNLM"/>
    </source>
</evidence>
<dbReference type="AlphaFoldDB" id="A0A1N6K3T4"/>
<organism evidence="2 3">
    <name type="scientific">Paraburkholderia phenazinium</name>
    <dbReference type="NCBI Taxonomy" id="60549"/>
    <lineage>
        <taxon>Bacteria</taxon>
        <taxon>Pseudomonadati</taxon>
        <taxon>Pseudomonadota</taxon>
        <taxon>Betaproteobacteria</taxon>
        <taxon>Burkholderiales</taxon>
        <taxon>Burkholderiaceae</taxon>
        <taxon>Paraburkholderia</taxon>
    </lineage>
</organism>